<evidence type="ECO:0000256" key="4">
    <source>
        <dbReference type="PIRSR" id="PIRSR001365-2"/>
    </source>
</evidence>
<dbReference type="PRINTS" id="PR00146">
    <property type="entry name" value="DHPICSNTHASE"/>
</dbReference>
<dbReference type="Proteomes" id="UP001208570">
    <property type="component" value="Unassembled WGS sequence"/>
</dbReference>
<comment type="subunit">
    <text evidence="1">Homotetramer.</text>
</comment>
<dbReference type="Gene3D" id="3.20.20.70">
    <property type="entry name" value="Aldolase class I"/>
    <property type="match status" value="2"/>
</dbReference>
<comment type="caution">
    <text evidence="5">The sequence shown here is derived from an EMBL/GenBank/DDBJ whole genome shotgun (WGS) entry which is preliminary data.</text>
</comment>
<proteinExistence type="inferred from homology"/>
<dbReference type="SMART" id="SM01130">
    <property type="entry name" value="DHDPS"/>
    <property type="match status" value="1"/>
</dbReference>
<evidence type="ECO:0000256" key="1">
    <source>
        <dbReference type="ARBA" id="ARBA00011881"/>
    </source>
</evidence>
<dbReference type="EMBL" id="JAODUP010000356">
    <property type="protein sequence ID" value="KAK2151636.1"/>
    <property type="molecule type" value="Genomic_DNA"/>
</dbReference>
<dbReference type="PIRSF" id="PIRSF001365">
    <property type="entry name" value="DHDPS"/>
    <property type="match status" value="1"/>
</dbReference>
<dbReference type="CDD" id="cd00408">
    <property type="entry name" value="DHDPS-like"/>
    <property type="match status" value="1"/>
</dbReference>
<dbReference type="PANTHER" id="PTHR12128">
    <property type="entry name" value="DIHYDRODIPICOLINATE SYNTHASE"/>
    <property type="match status" value="1"/>
</dbReference>
<evidence type="ECO:0000313" key="5">
    <source>
        <dbReference type="EMBL" id="KAK2151636.1"/>
    </source>
</evidence>
<gene>
    <name evidence="5" type="ORF">LSH36_356g03025</name>
</gene>
<comment type="similarity">
    <text evidence="3">Belongs to the DapA family.</text>
</comment>
<accession>A0AAD9JER8</accession>
<sequence length="278" mass="30723">METIAKTLIRSTLRQRINVLWGLSKHVNFSSSNQSSLNLSGIYPPIATPFNEDETIAYDKLQENMDRWNKIPLKGFVVQGSNGEYAFLDVDERIEMVKRVSEMAARDKLIIAGSGCESTRDTINMSKKMASVGAKAVLVVTPCYYKGRMTNEALERHYTKTKNEDFQIIAGSAGFLYPALAVGAVGGICAFANILGAECCRLHDLFKAGKHEEAKVLQHRMIMPNAGVTRVFGVSGLKAAMSWFGYYGGPVRSPLQLLNSEESLKLRQTFVASKLLDN</sequence>
<dbReference type="InterPro" id="IPR002220">
    <property type="entry name" value="DapA-like"/>
</dbReference>
<dbReference type="GO" id="GO:0008840">
    <property type="term" value="F:4-hydroxy-tetrahydrodipicolinate synthase activity"/>
    <property type="evidence" value="ECO:0007669"/>
    <property type="project" value="TreeGrafter"/>
</dbReference>
<organism evidence="5 6">
    <name type="scientific">Paralvinella palmiformis</name>
    <dbReference type="NCBI Taxonomy" id="53620"/>
    <lineage>
        <taxon>Eukaryota</taxon>
        <taxon>Metazoa</taxon>
        <taxon>Spiralia</taxon>
        <taxon>Lophotrochozoa</taxon>
        <taxon>Annelida</taxon>
        <taxon>Polychaeta</taxon>
        <taxon>Sedentaria</taxon>
        <taxon>Canalipalpata</taxon>
        <taxon>Terebellida</taxon>
        <taxon>Terebelliformia</taxon>
        <taxon>Alvinellidae</taxon>
        <taxon>Paralvinella</taxon>
    </lineage>
</organism>
<name>A0AAD9JER8_9ANNE</name>
<dbReference type="PANTHER" id="PTHR12128:SF66">
    <property type="entry name" value="4-HYDROXY-2-OXOGLUTARATE ALDOLASE, MITOCHONDRIAL"/>
    <property type="match status" value="1"/>
</dbReference>
<keyword evidence="2 3" id="KW-0456">Lyase</keyword>
<protein>
    <submittedName>
        <fullName evidence="5">Uncharacterized protein</fullName>
    </submittedName>
</protein>
<keyword evidence="6" id="KW-1185">Reference proteome</keyword>
<evidence type="ECO:0000256" key="3">
    <source>
        <dbReference type="PIRNR" id="PIRNR001365"/>
    </source>
</evidence>
<reference evidence="5" key="1">
    <citation type="journal article" date="2023" name="Mol. Biol. Evol.">
        <title>Third-Generation Sequencing Reveals the Adaptive Role of the Epigenome in Three Deep-Sea Polychaetes.</title>
        <authorList>
            <person name="Perez M."/>
            <person name="Aroh O."/>
            <person name="Sun Y."/>
            <person name="Lan Y."/>
            <person name="Juniper S.K."/>
            <person name="Young C.R."/>
            <person name="Angers B."/>
            <person name="Qian P.Y."/>
        </authorList>
    </citation>
    <scope>NUCLEOTIDE SEQUENCE</scope>
    <source>
        <strain evidence="5">P08H-3</strain>
    </source>
</reference>
<dbReference type="InterPro" id="IPR013785">
    <property type="entry name" value="Aldolase_TIM"/>
</dbReference>
<dbReference type="Pfam" id="PF00701">
    <property type="entry name" value="DHDPS"/>
    <property type="match status" value="2"/>
</dbReference>
<dbReference type="AlphaFoldDB" id="A0AAD9JER8"/>
<dbReference type="SUPFAM" id="SSF51569">
    <property type="entry name" value="Aldolase"/>
    <property type="match status" value="1"/>
</dbReference>
<evidence type="ECO:0000313" key="6">
    <source>
        <dbReference type="Proteomes" id="UP001208570"/>
    </source>
</evidence>
<evidence type="ECO:0000256" key="2">
    <source>
        <dbReference type="ARBA" id="ARBA00023239"/>
    </source>
</evidence>
<feature type="binding site" evidence="4">
    <location>
        <position position="188"/>
    </location>
    <ligand>
        <name>pyruvate</name>
        <dbReference type="ChEBI" id="CHEBI:15361"/>
    </ligand>
</feature>